<protein>
    <recommendedName>
        <fullName evidence="6">6-phosphogluconate dehydrogenase, decarboxylating</fullName>
        <ecNumber evidence="6">1.1.1.44</ecNumber>
    </recommendedName>
</protein>
<dbReference type="GO" id="GO:0019521">
    <property type="term" value="P:D-gluconate metabolic process"/>
    <property type="evidence" value="ECO:0007669"/>
    <property type="project" value="UniProtKB-KW"/>
</dbReference>
<dbReference type="PRINTS" id="PR00076">
    <property type="entry name" value="6PGDHDRGNASE"/>
</dbReference>
<proteinExistence type="inferred from homology"/>
<dbReference type="GO" id="GO:0050661">
    <property type="term" value="F:NADP binding"/>
    <property type="evidence" value="ECO:0007669"/>
    <property type="project" value="InterPro"/>
</dbReference>
<gene>
    <name evidence="10" type="ORF">JX265_011042</name>
</gene>
<comment type="caution">
    <text evidence="10">The sequence shown here is derived from an EMBL/GenBank/DDBJ whole genome shotgun (WGS) entry which is preliminary data.</text>
</comment>
<dbReference type="InterPro" id="IPR036291">
    <property type="entry name" value="NAD(P)-bd_dom_sf"/>
</dbReference>
<evidence type="ECO:0000256" key="8">
    <source>
        <dbReference type="SAM" id="MobiDB-lite"/>
    </source>
</evidence>
<evidence type="ECO:0000313" key="10">
    <source>
        <dbReference type="EMBL" id="KAI1857627.1"/>
    </source>
</evidence>
<dbReference type="Pfam" id="PF03446">
    <property type="entry name" value="NAD_binding_2"/>
    <property type="match status" value="1"/>
</dbReference>
<keyword evidence="5 6" id="KW-0570">Pentose shunt</keyword>
<feature type="region of interest" description="Disordered" evidence="8">
    <location>
        <begin position="482"/>
        <end position="507"/>
    </location>
</feature>
<dbReference type="Pfam" id="PF00393">
    <property type="entry name" value="6PGD"/>
    <property type="match status" value="1"/>
</dbReference>
<evidence type="ECO:0000256" key="1">
    <source>
        <dbReference type="ARBA" id="ARBA00004874"/>
    </source>
</evidence>
<dbReference type="InterPro" id="IPR006183">
    <property type="entry name" value="Pgluconate_DH"/>
</dbReference>
<dbReference type="SUPFAM" id="SSF48179">
    <property type="entry name" value="6-phosphogluconate dehydrogenase C-terminal domain-like"/>
    <property type="match status" value="1"/>
</dbReference>
<keyword evidence="11" id="KW-1185">Reference proteome</keyword>
<keyword evidence="4" id="KW-0311">Gluconate utilization</keyword>
<evidence type="ECO:0000256" key="6">
    <source>
        <dbReference type="PIRNR" id="PIRNR000109"/>
    </source>
</evidence>
<dbReference type="EMBL" id="JAFIMR010000039">
    <property type="protein sequence ID" value="KAI1857627.1"/>
    <property type="molecule type" value="Genomic_DNA"/>
</dbReference>
<dbReference type="Gene3D" id="1.10.1040.10">
    <property type="entry name" value="N-(1-d-carboxylethyl)-l-norvaline Dehydrogenase, domain 2"/>
    <property type="match status" value="1"/>
</dbReference>
<dbReference type="SMART" id="SM01350">
    <property type="entry name" value="6PGD"/>
    <property type="match status" value="1"/>
</dbReference>
<dbReference type="InterPro" id="IPR006113">
    <property type="entry name" value="6PGDH_Gnd/GntZ"/>
</dbReference>
<keyword evidence="6" id="KW-0521">NADP</keyword>
<dbReference type="InterPro" id="IPR013328">
    <property type="entry name" value="6PGD_dom2"/>
</dbReference>
<reference evidence="10" key="1">
    <citation type="submission" date="2021-03" db="EMBL/GenBank/DDBJ databases">
        <title>Revisited historic fungal species revealed as producer of novel bioactive compounds through whole genome sequencing and comparative genomics.</title>
        <authorList>
            <person name="Vignolle G.A."/>
            <person name="Hochenegger N."/>
            <person name="Mach R.L."/>
            <person name="Mach-Aigner A.R."/>
            <person name="Javad Rahimi M."/>
            <person name="Salim K.A."/>
            <person name="Chan C.M."/>
            <person name="Lim L.B.L."/>
            <person name="Cai F."/>
            <person name="Druzhinina I.S."/>
            <person name="U'Ren J.M."/>
            <person name="Derntl C."/>
        </authorList>
    </citation>
    <scope>NUCLEOTIDE SEQUENCE</scope>
    <source>
        <strain evidence="10">TUCIM 5799</strain>
    </source>
</reference>
<dbReference type="Gene3D" id="3.40.50.720">
    <property type="entry name" value="NAD(P)-binding Rossmann-like Domain"/>
    <property type="match status" value="1"/>
</dbReference>
<comment type="similarity">
    <text evidence="2 6">Belongs to the 6-phosphogluconate dehydrogenase family.</text>
</comment>
<dbReference type="GO" id="GO:0004616">
    <property type="term" value="F:phosphogluconate dehydrogenase (decarboxylating) activity"/>
    <property type="evidence" value="ECO:0007669"/>
    <property type="project" value="UniProtKB-EC"/>
</dbReference>
<dbReference type="InterPro" id="IPR006114">
    <property type="entry name" value="6PGDH_C"/>
</dbReference>
<dbReference type="PANTHER" id="PTHR11811">
    <property type="entry name" value="6-PHOSPHOGLUCONATE DEHYDROGENASE"/>
    <property type="match status" value="1"/>
</dbReference>
<dbReference type="GO" id="GO:0006098">
    <property type="term" value="P:pentose-phosphate shunt"/>
    <property type="evidence" value="ECO:0007669"/>
    <property type="project" value="UniProtKB-KW"/>
</dbReference>
<comment type="subunit">
    <text evidence="6">Homodimer.</text>
</comment>
<name>A0A9P9WCR3_9PEZI</name>
<organism evidence="10 11">
    <name type="scientific">Neoarthrinium moseri</name>
    <dbReference type="NCBI Taxonomy" id="1658444"/>
    <lineage>
        <taxon>Eukaryota</taxon>
        <taxon>Fungi</taxon>
        <taxon>Dikarya</taxon>
        <taxon>Ascomycota</taxon>
        <taxon>Pezizomycotina</taxon>
        <taxon>Sordariomycetes</taxon>
        <taxon>Xylariomycetidae</taxon>
        <taxon>Amphisphaeriales</taxon>
        <taxon>Apiosporaceae</taxon>
        <taxon>Neoarthrinium</taxon>
    </lineage>
</organism>
<dbReference type="FunFam" id="3.40.50.720:FF:000634">
    <property type="entry name" value="6-phosphogluconate dehydrogenase, decarboxylating"/>
    <property type="match status" value="1"/>
</dbReference>
<sequence length="507" mass="56061">MASRSGGLDVKKVGMLGVGSMGAMMSLLMSEHGFEVHFFDPSEQNMDMLQHQGEDIQQDKRVLRAKSYEDVCKSIEISGQPKVFMFSTPHGGPADKCVDGIRPYLNQGDIIIDCGNEHWSNTERRQKALEPTGIHYIGCGVSGGYQSARHGPSMSPGGNAEALEKVMPFLRTMAAKDKDGRPCTSPVGPGGSGHYVKMVHNGIEQGMMSVIAEIWLILTHGLDLDNEEVATIFKSWNESGPLNNCFLIAIGVDIERAKGEYGQHVLSEVQDKVVQDVDEEEGTGTWTCEQAVTLHSPAASILSAHLFRCASAHLKRRMENVTSASGGVKAQKLSVKSKDDFVKLLHNTTYFCFLACFAQGLDLIREKDKKEGWNLDYRKILQLWRGGCIIQADHIADLLDGMYKRPDHDPDNILGNAEVGTELSKLYPMIKKVVLTAIEADTFVPSISQSLEYYKYETSTELPTQFMEAQLDFFGQHMFDKQSDPVGGPEKGKHHFEWKPAKGLTGK</sequence>
<evidence type="ECO:0000256" key="4">
    <source>
        <dbReference type="ARBA" id="ARBA00023064"/>
    </source>
</evidence>
<comment type="catalytic activity">
    <reaction evidence="6">
        <text>6-phospho-D-gluconate + NADP(+) = D-ribulose 5-phosphate + CO2 + NADPH</text>
        <dbReference type="Rhea" id="RHEA:10116"/>
        <dbReference type="ChEBI" id="CHEBI:16526"/>
        <dbReference type="ChEBI" id="CHEBI:57783"/>
        <dbReference type="ChEBI" id="CHEBI:58121"/>
        <dbReference type="ChEBI" id="CHEBI:58349"/>
        <dbReference type="ChEBI" id="CHEBI:58759"/>
        <dbReference type="EC" id="1.1.1.44"/>
    </reaction>
</comment>
<dbReference type="SUPFAM" id="SSF51735">
    <property type="entry name" value="NAD(P)-binding Rossmann-fold domains"/>
    <property type="match status" value="1"/>
</dbReference>
<evidence type="ECO:0000256" key="5">
    <source>
        <dbReference type="ARBA" id="ARBA00023126"/>
    </source>
</evidence>
<dbReference type="Proteomes" id="UP000829685">
    <property type="component" value="Unassembled WGS sequence"/>
</dbReference>
<evidence type="ECO:0000313" key="11">
    <source>
        <dbReference type="Proteomes" id="UP000829685"/>
    </source>
</evidence>
<evidence type="ECO:0000256" key="7">
    <source>
        <dbReference type="PIRSR" id="PIRSR000109-1"/>
    </source>
</evidence>
<accession>A0A9P9WCR3</accession>
<dbReference type="InterPro" id="IPR008927">
    <property type="entry name" value="6-PGluconate_DH-like_C_sf"/>
</dbReference>
<evidence type="ECO:0000259" key="9">
    <source>
        <dbReference type="SMART" id="SM01350"/>
    </source>
</evidence>
<evidence type="ECO:0000256" key="2">
    <source>
        <dbReference type="ARBA" id="ARBA00008419"/>
    </source>
</evidence>
<comment type="pathway">
    <text evidence="1 6">Carbohydrate degradation; pentose phosphate pathway; D-ribulose 5-phosphate from D-glucose 6-phosphate (oxidative stage): step 3/3.</text>
</comment>
<dbReference type="PIRSF" id="PIRSF000109">
    <property type="entry name" value="6PGD"/>
    <property type="match status" value="1"/>
</dbReference>
<dbReference type="AlphaFoldDB" id="A0A9P9WCR3"/>
<dbReference type="EC" id="1.1.1.44" evidence="6"/>
<feature type="active site" description="Proton acceptor" evidence="7">
    <location>
        <position position="197"/>
    </location>
</feature>
<dbReference type="InterPro" id="IPR006115">
    <property type="entry name" value="6PGDH_NADP-bd"/>
</dbReference>
<feature type="domain" description="6-phosphogluconate dehydrogenase C-terminal" evidence="9">
    <location>
        <begin position="193"/>
        <end position="499"/>
    </location>
</feature>
<evidence type="ECO:0000256" key="3">
    <source>
        <dbReference type="ARBA" id="ARBA00023002"/>
    </source>
</evidence>
<feature type="active site" description="Proton donor" evidence="7">
    <location>
        <position position="204"/>
    </location>
</feature>
<keyword evidence="3 6" id="KW-0560">Oxidoreductase</keyword>
<comment type="function">
    <text evidence="6">Catalyzes the oxidative decarboxylation of 6-phosphogluconate to ribulose 5-phosphate and CO(2), with concomitant reduction of NADP to NADPH.</text>
</comment>